<feature type="domain" description="Poly(A) polymerase nucleotidyltransferase" evidence="16">
    <location>
        <begin position="69"/>
        <end position="201"/>
    </location>
</feature>
<feature type="compositionally biased region" description="Low complexity" evidence="13">
    <location>
        <begin position="547"/>
        <end position="559"/>
    </location>
</feature>
<feature type="domain" description="Poly(A) polymerase central" evidence="15">
    <location>
        <begin position="268"/>
        <end position="403"/>
    </location>
</feature>
<dbReference type="InterPro" id="IPR007010">
    <property type="entry name" value="PolA_pol_RNA-bd_dom"/>
</dbReference>
<dbReference type="GO" id="GO:0031123">
    <property type="term" value="P:RNA 3'-end processing"/>
    <property type="evidence" value="ECO:0007669"/>
    <property type="project" value="InterPro"/>
</dbReference>
<evidence type="ECO:0000256" key="10">
    <source>
        <dbReference type="ARBA" id="ARBA00022842"/>
    </source>
</evidence>
<evidence type="ECO:0000256" key="7">
    <source>
        <dbReference type="ARBA" id="ARBA00022723"/>
    </source>
</evidence>
<dbReference type="Gene3D" id="3.30.70.590">
    <property type="entry name" value="Poly(A) polymerase predicted RNA binding domain"/>
    <property type="match status" value="2"/>
</dbReference>
<comment type="function">
    <text evidence="12">Polymerase that creates the 3'-poly(A) tail of mRNA's.</text>
</comment>
<dbReference type="Pfam" id="PF20750">
    <property type="entry name" value="PAP_NTPase"/>
    <property type="match status" value="1"/>
</dbReference>
<dbReference type="Proteomes" id="UP001153069">
    <property type="component" value="Unassembled WGS sequence"/>
</dbReference>
<dbReference type="GO" id="GO:0006397">
    <property type="term" value="P:mRNA processing"/>
    <property type="evidence" value="ECO:0007669"/>
    <property type="project" value="UniProtKB-KW"/>
</dbReference>
<evidence type="ECO:0000259" key="15">
    <source>
        <dbReference type="Pfam" id="PF04928"/>
    </source>
</evidence>
<keyword evidence="11 12" id="KW-0539">Nucleus</keyword>
<dbReference type="EMBL" id="CAICTM010003007">
    <property type="protein sequence ID" value="CAB9530722.1"/>
    <property type="molecule type" value="Genomic_DNA"/>
</dbReference>
<sequence>MADQMQFQRPHPAHLPQNNSNNNTNRPQHPTRYNNNNNNNRTRRKGKYQNGPRQQHHRSQSPPTGPPTSLETTLRELACYDDANESRRRNALDVLEKILYQWSIDLLRADNHNNPWQRPRVAVITFGSYRLGVHRPSSDLDVLALSPPHCTRADFFLSLVDRLDHDQRVTDLHPIPTAYTPVIKFVLQGIQIDLLFARVENANKLFQYQQSQPSLLLRDDEEPIPRNPRIEYSIDNSDLVGQDEAGVRSINGSRVSQCMLSLVPDVNTFRLTLRAVKAWADIHGVQSNVLGFLGGINWAILVARVAMDNPEADAPQLLLLFFKTYSQWKWPEPVTLGEICTEPPPGVMPMAAWNPQVNPRDGLHLMPIITPVFPSMNSSYNIGIPQLRRIQDEMIRAAYALEHARSPGDCTALFRDGGFFRRHSNYLQVNIRARNAEDFLHWFRLCESKMRLLIACLETPEVHAWPFAKFFDRRFGTTHESYFFIALRFAEGVETVDLRYSTSEFLHKINSWEGRKEGMDLSIARVSANDLPSFVLGRATHNKKSNNHNSNNNSSSSNHHNNHHHNNNNNHNYHQQRNKPTINVGLCPRMVPEGGPMSPTKRAKLN</sequence>
<evidence type="ECO:0000313" key="17">
    <source>
        <dbReference type="EMBL" id="CAB9530722.1"/>
    </source>
</evidence>
<comment type="cofactor">
    <cofactor evidence="2">
        <name>Mg(2+)</name>
        <dbReference type="ChEBI" id="CHEBI:18420"/>
    </cofactor>
</comment>
<reference evidence="17" key="1">
    <citation type="submission" date="2020-06" db="EMBL/GenBank/DDBJ databases">
        <authorList>
            <consortium name="Plant Systems Biology data submission"/>
        </authorList>
    </citation>
    <scope>NUCLEOTIDE SEQUENCE</scope>
    <source>
        <strain evidence="17">D6</strain>
    </source>
</reference>
<evidence type="ECO:0000256" key="5">
    <source>
        <dbReference type="ARBA" id="ARBA00022664"/>
    </source>
</evidence>
<evidence type="ECO:0000256" key="13">
    <source>
        <dbReference type="SAM" id="MobiDB-lite"/>
    </source>
</evidence>
<evidence type="ECO:0000256" key="12">
    <source>
        <dbReference type="PIRNR" id="PIRNR018425"/>
    </source>
</evidence>
<keyword evidence="5 12" id="KW-0507">mRNA processing</keyword>
<evidence type="ECO:0000256" key="9">
    <source>
        <dbReference type="ARBA" id="ARBA00022840"/>
    </source>
</evidence>
<comment type="similarity">
    <text evidence="4 12">Belongs to the poly(A) polymerase family.</text>
</comment>
<protein>
    <recommendedName>
        <fullName evidence="12">Poly(A) polymerase</fullName>
        <ecNumber evidence="12">2.7.7.19</ecNumber>
    </recommendedName>
</protein>
<dbReference type="SUPFAM" id="SSF55003">
    <property type="entry name" value="PAP/Archaeal CCA-adding enzyme, C-terminal domain"/>
    <property type="match status" value="1"/>
</dbReference>
<dbReference type="InterPro" id="IPR048840">
    <property type="entry name" value="PolA_pol_NTPase"/>
</dbReference>
<comment type="subcellular location">
    <subcellularLocation>
        <location evidence="3 12">Nucleus</location>
    </subcellularLocation>
</comment>
<dbReference type="GO" id="GO:0005524">
    <property type="term" value="F:ATP binding"/>
    <property type="evidence" value="ECO:0007669"/>
    <property type="project" value="UniProtKB-KW"/>
</dbReference>
<dbReference type="OrthoDB" id="412748at2759"/>
<evidence type="ECO:0000256" key="8">
    <source>
        <dbReference type="ARBA" id="ARBA00022741"/>
    </source>
</evidence>
<comment type="caution">
    <text evidence="17">The sequence shown here is derived from an EMBL/GenBank/DDBJ whole genome shotgun (WGS) entry which is preliminary data.</text>
</comment>
<dbReference type="InterPro" id="IPR007012">
    <property type="entry name" value="PolA_pol_cen_dom"/>
</dbReference>
<dbReference type="EC" id="2.7.7.19" evidence="12"/>
<comment type="catalytic activity">
    <reaction evidence="12">
        <text>RNA(n) + ATP = RNA(n)-3'-adenine ribonucleotide + diphosphate</text>
        <dbReference type="Rhea" id="RHEA:11332"/>
        <dbReference type="Rhea" id="RHEA-COMP:14527"/>
        <dbReference type="Rhea" id="RHEA-COMP:17347"/>
        <dbReference type="ChEBI" id="CHEBI:30616"/>
        <dbReference type="ChEBI" id="CHEBI:33019"/>
        <dbReference type="ChEBI" id="CHEBI:140395"/>
        <dbReference type="ChEBI" id="CHEBI:173115"/>
        <dbReference type="EC" id="2.7.7.19"/>
    </reaction>
</comment>
<keyword evidence="10" id="KW-0460">Magnesium</keyword>
<evidence type="ECO:0000256" key="3">
    <source>
        <dbReference type="ARBA" id="ARBA00004123"/>
    </source>
</evidence>
<dbReference type="Pfam" id="PF04928">
    <property type="entry name" value="PAP_central"/>
    <property type="match status" value="1"/>
</dbReference>
<dbReference type="GO" id="GO:0005634">
    <property type="term" value="C:nucleus"/>
    <property type="evidence" value="ECO:0007669"/>
    <property type="project" value="UniProtKB-SubCell"/>
</dbReference>
<dbReference type="Pfam" id="PF04926">
    <property type="entry name" value="PAP_RNA-bind"/>
    <property type="match status" value="2"/>
</dbReference>
<evidence type="ECO:0000256" key="11">
    <source>
        <dbReference type="ARBA" id="ARBA00023242"/>
    </source>
</evidence>
<evidence type="ECO:0000313" key="18">
    <source>
        <dbReference type="Proteomes" id="UP001153069"/>
    </source>
</evidence>
<dbReference type="PIRSF" id="PIRSF018425">
    <property type="entry name" value="PolyA_polymerase"/>
    <property type="match status" value="1"/>
</dbReference>
<dbReference type="GO" id="GO:1990817">
    <property type="term" value="F:poly(A) RNA polymerase activity"/>
    <property type="evidence" value="ECO:0007669"/>
    <property type="project" value="UniProtKB-EC"/>
</dbReference>
<evidence type="ECO:0000259" key="14">
    <source>
        <dbReference type="Pfam" id="PF04926"/>
    </source>
</evidence>
<organism evidence="17 18">
    <name type="scientific">Seminavis robusta</name>
    <dbReference type="NCBI Taxonomy" id="568900"/>
    <lineage>
        <taxon>Eukaryota</taxon>
        <taxon>Sar</taxon>
        <taxon>Stramenopiles</taxon>
        <taxon>Ochrophyta</taxon>
        <taxon>Bacillariophyta</taxon>
        <taxon>Bacillariophyceae</taxon>
        <taxon>Bacillariophycidae</taxon>
        <taxon>Naviculales</taxon>
        <taxon>Naviculaceae</taxon>
        <taxon>Seminavis</taxon>
    </lineage>
</organism>
<dbReference type="InterPro" id="IPR014492">
    <property type="entry name" value="PolyA_polymerase"/>
</dbReference>
<evidence type="ECO:0000256" key="4">
    <source>
        <dbReference type="ARBA" id="ARBA00010912"/>
    </source>
</evidence>
<gene>
    <name evidence="17" type="ORF">SEMRO_3009_G342060.1</name>
</gene>
<keyword evidence="8 12" id="KW-0547">Nucleotide-binding</keyword>
<accession>A0A9N8EZ25</accession>
<feature type="region of interest" description="Disordered" evidence="13">
    <location>
        <begin position="1"/>
        <end position="70"/>
    </location>
</feature>
<comment type="cofactor">
    <cofactor evidence="1">
        <name>Mn(2+)</name>
        <dbReference type="ChEBI" id="CHEBI:29035"/>
    </cofactor>
</comment>
<dbReference type="Gene3D" id="3.30.460.10">
    <property type="entry name" value="Beta Polymerase, domain 2"/>
    <property type="match status" value="1"/>
</dbReference>
<feature type="domain" description="Poly(A) polymerase RNA-binding" evidence="14">
    <location>
        <begin position="479"/>
        <end position="540"/>
    </location>
</feature>
<evidence type="ECO:0000259" key="16">
    <source>
        <dbReference type="Pfam" id="PF20750"/>
    </source>
</evidence>
<dbReference type="SUPFAM" id="SSF81301">
    <property type="entry name" value="Nucleotidyltransferase"/>
    <property type="match status" value="1"/>
</dbReference>
<feature type="region of interest" description="Disordered" evidence="13">
    <location>
        <begin position="540"/>
        <end position="606"/>
    </location>
</feature>
<dbReference type="GO" id="GO:0003723">
    <property type="term" value="F:RNA binding"/>
    <property type="evidence" value="ECO:0007669"/>
    <property type="project" value="InterPro"/>
</dbReference>
<dbReference type="CDD" id="cd05402">
    <property type="entry name" value="NT_PAP_TUTase"/>
    <property type="match status" value="1"/>
</dbReference>
<evidence type="ECO:0000256" key="1">
    <source>
        <dbReference type="ARBA" id="ARBA00001936"/>
    </source>
</evidence>
<evidence type="ECO:0000256" key="2">
    <source>
        <dbReference type="ARBA" id="ARBA00001946"/>
    </source>
</evidence>
<name>A0A9N8EZ25_9STRA</name>
<feature type="domain" description="Poly(A) polymerase RNA-binding" evidence="14">
    <location>
        <begin position="419"/>
        <end position="478"/>
    </location>
</feature>
<proteinExistence type="inferred from homology"/>
<keyword evidence="9 12" id="KW-0067">ATP-binding</keyword>
<evidence type="ECO:0000256" key="6">
    <source>
        <dbReference type="ARBA" id="ARBA00022679"/>
    </source>
</evidence>
<dbReference type="PANTHER" id="PTHR10682:SF10">
    <property type="entry name" value="POLYNUCLEOTIDE ADENYLYLTRANSFERASE"/>
    <property type="match status" value="1"/>
</dbReference>
<dbReference type="GO" id="GO:0046872">
    <property type="term" value="F:metal ion binding"/>
    <property type="evidence" value="ECO:0007669"/>
    <property type="project" value="UniProtKB-KW"/>
</dbReference>
<dbReference type="InterPro" id="IPR011068">
    <property type="entry name" value="NuclTrfase_I-like_C"/>
</dbReference>
<keyword evidence="7" id="KW-0479">Metal-binding</keyword>
<dbReference type="PANTHER" id="PTHR10682">
    <property type="entry name" value="POLY A POLYMERASE"/>
    <property type="match status" value="1"/>
</dbReference>
<dbReference type="AlphaFoldDB" id="A0A9N8EZ25"/>
<dbReference type="Gene3D" id="1.10.1410.10">
    <property type="match status" value="1"/>
</dbReference>
<keyword evidence="18" id="KW-1185">Reference proteome</keyword>
<keyword evidence="6 12" id="KW-0808">Transferase</keyword>
<dbReference type="InterPro" id="IPR043519">
    <property type="entry name" value="NT_sf"/>
</dbReference>
<dbReference type="SUPFAM" id="SSF81631">
    <property type="entry name" value="PAP/OAS1 substrate-binding domain"/>
    <property type="match status" value="1"/>
</dbReference>